<evidence type="ECO:0000313" key="9">
    <source>
        <dbReference type="EMBL" id="AJY75931.1"/>
    </source>
</evidence>
<name>A0A0D5NKZ4_9BACL</name>
<evidence type="ECO:0000259" key="8">
    <source>
        <dbReference type="PROSITE" id="PS50928"/>
    </source>
</evidence>
<dbReference type="HOGENOM" id="CLU_036879_0_1_9"/>
<evidence type="ECO:0000256" key="5">
    <source>
        <dbReference type="ARBA" id="ARBA00022989"/>
    </source>
</evidence>
<feature type="transmembrane region" description="Helical" evidence="7">
    <location>
        <begin position="139"/>
        <end position="161"/>
    </location>
</feature>
<protein>
    <submittedName>
        <fullName evidence="9">Peptide ABC transporter permease</fullName>
    </submittedName>
</protein>
<dbReference type="InterPro" id="IPR000515">
    <property type="entry name" value="MetI-like"/>
</dbReference>
<dbReference type="GO" id="GO:0005886">
    <property type="term" value="C:plasma membrane"/>
    <property type="evidence" value="ECO:0007669"/>
    <property type="project" value="UniProtKB-SubCell"/>
</dbReference>
<evidence type="ECO:0000256" key="2">
    <source>
        <dbReference type="ARBA" id="ARBA00022448"/>
    </source>
</evidence>
<comment type="subcellular location">
    <subcellularLocation>
        <location evidence="1 7">Cell membrane</location>
        <topology evidence="1 7">Multi-pass membrane protein</topology>
    </subcellularLocation>
</comment>
<reference evidence="10" key="2">
    <citation type="submission" date="2015-03" db="EMBL/GenBank/DDBJ databases">
        <title>Genome sequence of Paenibacillus beijingensis strain DSM 24997T.</title>
        <authorList>
            <person name="Kwak Y."/>
            <person name="Shin J.-H."/>
        </authorList>
    </citation>
    <scope>NUCLEOTIDE SEQUENCE [LARGE SCALE GENOMIC DNA]</scope>
    <source>
        <strain evidence="10">DSM 24997</strain>
    </source>
</reference>
<dbReference type="InterPro" id="IPR035906">
    <property type="entry name" value="MetI-like_sf"/>
</dbReference>
<feature type="domain" description="ABC transmembrane type-1" evidence="8">
    <location>
        <begin position="94"/>
        <end position="299"/>
    </location>
</feature>
<keyword evidence="10" id="KW-1185">Reference proteome</keyword>
<dbReference type="Proteomes" id="UP000032633">
    <property type="component" value="Chromosome"/>
</dbReference>
<evidence type="ECO:0000256" key="3">
    <source>
        <dbReference type="ARBA" id="ARBA00022475"/>
    </source>
</evidence>
<dbReference type="SUPFAM" id="SSF161098">
    <property type="entry name" value="MetI-like"/>
    <property type="match status" value="1"/>
</dbReference>
<keyword evidence="2 7" id="KW-0813">Transport</keyword>
<evidence type="ECO:0000256" key="7">
    <source>
        <dbReference type="RuleBase" id="RU363032"/>
    </source>
</evidence>
<evidence type="ECO:0000313" key="10">
    <source>
        <dbReference type="Proteomes" id="UP000032633"/>
    </source>
</evidence>
<sequence length="313" mass="33976">MNYYVRRLLTLLLTILFVMLLTFAAFRIIPGNPALAILGTEATDAQISLLESKLGTDRPLPEQFAQWVAGAARLDFGESLRFSKPVTELIASRLPVTVSLAALALLITVTVAVPLGIAASRARGKALDMLISIGSQLGLAVPSFWMGILLILVFGLSLKWFAVSTYVPWSENPILALKSSVLPAAALAIPQIAIVVRYLRTTMLEELSLDYVRTARSKGLKEAAVMYRHVLKNALLPVITVIGINFGEVLAGSLVIEQVFTLPGIGSLLVTAIGNRDYPLVQGLVVLIAFIVIAINFAVDLSYRWLDPKIRLK</sequence>
<evidence type="ECO:0000256" key="1">
    <source>
        <dbReference type="ARBA" id="ARBA00004651"/>
    </source>
</evidence>
<accession>A0A0D5NKZ4</accession>
<dbReference type="AlphaFoldDB" id="A0A0D5NKZ4"/>
<organism evidence="9 10">
    <name type="scientific">Paenibacillus beijingensis</name>
    <dbReference type="NCBI Taxonomy" id="1126833"/>
    <lineage>
        <taxon>Bacteria</taxon>
        <taxon>Bacillati</taxon>
        <taxon>Bacillota</taxon>
        <taxon>Bacilli</taxon>
        <taxon>Bacillales</taxon>
        <taxon>Paenibacillaceae</taxon>
        <taxon>Paenibacillus</taxon>
    </lineage>
</organism>
<keyword evidence="3" id="KW-1003">Cell membrane</keyword>
<reference evidence="9 10" key="1">
    <citation type="journal article" date="2015" name="J. Biotechnol.">
        <title>Complete genome sequence of Paenibacillus beijingensis 7188(T) (=DSM 24997(T)), a novel rhizobacterium from jujube garden soil.</title>
        <authorList>
            <person name="Kwak Y."/>
            <person name="Shin J.H."/>
        </authorList>
    </citation>
    <scope>NUCLEOTIDE SEQUENCE [LARGE SCALE GENOMIC DNA]</scope>
    <source>
        <strain evidence="9 10">DSM 24997</strain>
    </source>
</reference>
<feature type="transmembrane region" description="Helical" evidence="7">
    <location>
        <begin position="96"/>
        <end position="118"/>
    </location>
</feature>
<feature type="transmembrane region" description="Helical" evidence="7">
    <location>
        <begin position="181"/>
        <end position="199"/>
    </location>
</feature>
<comment type="similarity">
    <text evidence="7">Belongs to the binding-protein-dependent transport system permease family.</text>
</comment>
<gene>
    <name evidence="9" type="ORF">VN24_16955</name>
</gene>
<dbReference type="GO" id="GO:0071916">
    <property type="term" value="F:dipeptide transmembrane transporter activity"/>
    <property type="evidence" value="ECO:0007669"/>
    <property type="project" value="TreeGrafter"/>
</dbReference>
<keyword evidence="4 7" id="KW-0812">Transmembrane</keyword>
<dbReference type="Pfam" id="PF19300">
    <property type="entry name" value="BPD_transp_1_N"/>
    <property type="match status" value="1"/>
</dbReference>
<evidence type="ECO:0000256" key="4">
    <source>
        <dbReference type="ARBA" id="ARBA00022692"/>
    </source>
</evidence>
<dbReference type="EMBL" id="CP011058">
    <property type="protein sequence ID" value="AJY75931.1"/>
    <property type="molecule type" value="Genomic_DNA"/>
</dbReference>
<dbReference type="InterPro" id="IPR045621">
    <property type="entry name" value="BPD_transp_1_N"/>
</dbReference>
<feature type="transmembrane region" description="Helical" evidence="7">
    <location>
        <begin position="280"/>
        <end position="303"/>
    </location>
</feature>
<dbReference type="KEGG" id="pbj:VN24_16955"/>
<dbReference type="STRING" id="1126833.VN24_16955"/>
<dbReference type="Gene3D" id="1.10.3720.10">
    <property type="entry name" value="MetI-like"/>
    <property type="match status" value="1"/>
</dbReference>
<dbReference type="PANTHER" id="PTHR43163:SF6">
    <property type="entry name" value="DIPEPTIDE TRANSPORT SYSTEM PERMEASE PROTEIN DPPB-RELATED"/>
    <property type="match status" value="1"/>
</dbReference>
<keyword evidence="6 7" id="KW-0472">Membrane</keyword>
<dbReference type="PANTHER" id="PTHR43163">
    <property type="entry name" value="DIPEPTIDE TRANSPORT SYSTEM PERMEASE PROTEIN DPPB-RELATED"/>
    <property type="match status" value="1"/>
</dbReference>
<dbReference type="PROSITE" id="PS50928">
    <property type="entry name" value="ABC_TM1"/>
    <property type="match status" value="1"/>
</dbReference>
<dbReference type="OrthoDB" id="24153at2"/>
<dbReference type="RefSeq" id="WP_045671359.1">
    <property type="nucleotide sequence ID" value="NZ_CP011058.1"/>
</dbReference>
<evidence type="ECO:0000256" key="6">
    <source>
        <dbReference type="ARBA" id="ARBA00023136"/>
    </source>
</evidence>
<feature type="transmembrane region" description="Helical" evidence="7">
    <location>
        <begin position="234"/>
        <end position="260"/>
    </location>
</feature>
<dbReference type="Pfam" id="PF00528">
    <property type="entry name" value="BPD_transp_1"/>
    <property type="match status" value="1"/>
</dbReference>
<dbReference type="PATRIC" id="fig|1126833.4.peg.3717"/>
<keyword evidence="5 7" id="KW-1133">Transmembrane helix</keyword>
<dbReference type="CDD" id="cd06261">
    <property type="entry name" value="TM_PBP2"/>
    <property type="match status" value="1"/>
</dbReference>
<proteinExistence type="inferred from homology"/>